<keyword evidence="3" id="KW-0547">Nucleotide-binding</keyword>
<proteinExistence type="predicted"/>
<keyword evidence="6 7" id="KW-0472">Membrane</keyword>
<dbReference type="PROSITE" id="PS50929">
    <property type="entry name" value="ABC_TM1F"/>
    <property type="match status" value="1"/>
</dbReference>
<dbReference type="RefSeq" id="WP_193961891.1">
    <property type="nucleotide sequence ID" value="NZ_CP099464.1"/>
</dbReference>
<keyword evidence="4 10" id="KW-0067">ATP-binding</keyword>
<dbReference type="SMART" id="SM00382">
    <property type="entry name" value="AAA"/>
    <property type="match status" value="1"/>
</dbReference>
<evidence type="ECO:0000313" key="11">
    <source>
        <dbReference type="Proteomes" id="UP001057561"/>
    </source>
</evidence>
<dbReference type="PROSITE" id="PS00211">
    <property type="entry name" value="ABC_TRANSPORTER_1"/>
    <property type="match status" value="1"/>
</dbReference>
<evidence type="ECO:0000259" key="8">
    <source>
        <dbReference type="PROSITE" id="PS50893"/>
    </source>
</evidence>
<dbReference type="SUPFAM" id="SSF52540">
    <property type="entry name" value="P-loop containing nucleoside triphosphate hydrolases"/>
    <property type="match status" value="1"/>
</dbReference>
<dbReference type="InterPro" id="IPR011527">
    <property type="entry name" value="ABC1_TM_dom"/>
</dbReference>
<evidence type="ECO:0000256" key="6">
    <source>
        <dbReference type="ARBA" id="ARBA00023136"/>
    </source>
</evidence>
<feature type="domain" description="ABC transporter" evidence="8">
    <location>
        <begin position="346"/>
        <end position="586"/>
    </location>
</feature>
<dbReference type="InterPro" id="IPR017871">
    <property type="entry name" value="ABC_transporter-like_CS"/>
</dbReference>
<evidence type="ECO:0000256" key="1">
    <source>
        <dbReference type="ARBA" id="ARBA00004651"/>
    </source>
</evidence>
<dbReference type="InterPro" id="IPR003593">
    <property type="entry name" value="AAA+_ATPase"/>
</dbReference>
<accession>A0ABY5LXC0</accession>
<evidence type="ECO:0000256" key="5">
    <source>
        <dbReference type="ARBA" id="ARBA00022989"/>
    </source>
</evidence>
<evidence type="ECO:0000256" key="4">
    <source>
        <dbReference type="ARBA" id="ARBA00022840"/>
    </source>
</evidence>
<dbReference type="PANTHER" id="PTHR43394">
    <property type="entry name" value="ATP-DEPENDENT PERMEASE MDL1, MITOCHONDRIAL"/>
    <property type="match status" value="1"/>
</dbReference>
<evidence type="ECO:0000256" key="7">
    <source>
        <dbReference type="SAM" id="Phobius"/>
    </source>
</evidence>
<dbReference type="Proteomes" id="UP001057561">
    <property type="component" value="Chromosome"/>
</dbReference>
<evidence type="ECO:0000256" key="3">
    <source>
        <dbReference type="ARBA" id="ARBA00022741"/>
    </source>
</evidence>
<dbReference type="PROSITE" id="PS50893">
    <property type="entry name" value="ABC_TRANSPORTER_2"/>
    <property type="match status" value="1"/>
</dbReference>
<comment type="subcellular location">
    <subcellularLocation>
        <location evidence="1">Cell membrane</location>
        <topology evidence="1">Multi-pass membrane protein</topology>
    </subcellularLocation>
</comment>
<keyword evidence="2 7" id="KW-0812">Transmembrane</keyword>
<keyword evidence="11" id="KW-1185">Reference proteome</keyword>
<reference evidence="10" key="1">
    <citation type="submission" date="2022-06" db="EMBL/GenBank/DDBJ databases">
        <title>Nostosin G and Spiroidesin B from the Cyanobacterium Dolichospermum sp. NIES-1697.</title>
        <authorList>
            <person name="Phan C.-S."/>
            <person name="Mehjabin J.J."/>
            <person name="Anas A.R.J."/>
            <person name="Hayasaka M."/>
            <person name="Onoki R."/>
            <person name="Wang J."/>
            <person name="Umezawa T."/>
            <person name="Washio K."/>
            <person name="Morikawa M."/>
            <person name="Okino T."/>
        </authorList>
    </citation>
    <scope>NUCLEOTIDE SEQUENCE</scope>
    <source>
        <strain evidence="10">NIES-1697</strain>
    </source>
</reference>
<dbReference type="InterPro" id="IPR027417">
    <property type="entry name" value="P-loop_NTPase"/>
</dbReference>
<feature type="transmembrane region" description="Helical" evidence="7">
    <location>
        <begin position="251"/>
        <end position="271"/>
    </location>
</feature>
<dbReference type="Pfam" id="PF00005">
    <property type="entry name" value="ABC_tran"/>
    <property type="match status" value="1"/>
</dbReference>
<evidence type="ECO:0000256" key="2">
    <source>
        <dbReference type="ARBA" id="ARBA00022692"/>
    </source>
</evidence>
<keyword evidence="5 7" id="KW-1133">Transmembrane helix</keyword>
<dbReference type="InterPro" id="IPR036640">
    <property type="entry name" value="ABC1_TM_sf"/>
</dbReference>
<gene>
    <name evidence="10" type="ORF">NG743_06465</name>
</gene>
<dbReference type="EMBL" id="CP099464">
    <property type="protein sequence ID" value="UUO16668.1"/>
    <property type="molecule type" value="Genomic_DNA"/>
</dbReference>
<feature type="domain" description="ABC transmembrane type-1" evidence="9">
    <location>
        <begin position="23"/>
        <end position="311"/>
    </location>
</feature>
<feature type="transmembrane region" description="Helical" evidence="7">
    <location>
        <begin position="60"/>
        <end position="79"/>
    </location>
</feature>
<dbReference type="PANTHER" id="PTHR43394:SF1">
    <property type="entry name" value="ATP-BINDING CASSETTE SUB-FAMILY B MEMBER 10, MITOCHONDRIAL"/>
    <property type="match status" value="1"/>
</dbReference>
<feature type="transmembrane region" description="Helical" evidence="7">
    <location>
        <begin position="20"/>
        <end position="40"/>
    </location>
</feature>
<evidence type="ECO:0000259" key="9">
    <source>
        <dbReference type="PROSITE" id="PS50929"/>
    </source>
</evidence>
<sequence length="592" mass="67309">MTNIKRAISLVWQSSPNWMIANVIFNVIQSILPLTLLYIIKLIVDRIAVSISINDKQQMFGDITFLLINAGAIVLWINFNTVIAEICSTTLSQRVTDYMQVTIFRKAIAIDLESYESPEKQDILERAKWEAPHRPTRMLSNLTTAFQNIISLTVISGLLLSLNWVIFVILLVASIPTMFIRFWQSKFLYKWQRRQTEIERKANYFGHLILGDQPAKEIRIFGLGDVFIQRFYQLRQQLFKEKLAITVQQSLMRLITQGCTGLLMIGTYLFIIHQTIYGKFQLGDLVLYSQAFQRGQNGLKDLIASLGGLHENNLFLSDIFDFLALPNGMHETMQPKPVPSKMQKGIVFENVSFQHQNSSRKAIKQVNLKILPQEVVALVGENGSGKTTLVKLLCRLYDVTGGSITMDGVNIKNFAIKDLQRQISVIFQDYTRYQLTAKDNIWVGNIDLSPNSEKIMEASEHSGADSVIKSLPQEYETLLGKWFQGGEELSGGQWQKIALARAFLRDAQLVILDEPTSSMDAYAEAAVFQKFREIMSDRAVLLITHRLATVRTADRIYVLHEGEIVESGTHDQLMSLNGKYADLFTTQSKNYQ</sequence>
<name>A0ABY5LXC0_9CYAN</name>
<evidence type="ECO:0000313" key="10">
    <source>
        <dbReference type="EMBL" id="UUO16668.1"/>
    </source>
</evidence>
<dbReference type="InterPro" id="IPR003439">
    <property type="entry name" value="ABC_transporter-like_ATP-bd"/>
</dbReference>
<dbReference type="SUPFAM" id="SSF90123">
    <property type="entry name" value="ABC transporter transmembrane region"/>
    <property type="match status" value="1"/>
</dbReference>
<dbReference type="GO" id="GO:0005524">
    <property type="term" value="F:ATP binding"/>
    <property type="evidence" value="ECO:0007669"/>
    <property type="project" value="UniProtKB-KW"/>
</dbReference>
<dbReference type="InterPro" id="IPR039421">
    <property type="entry name" value="Type_1_exporter"/>
</dbReference>
<dbReference type="Gene3D" id="3.40.50.300">
    <property type="entry name" value="P-loop containing nucleotide triphosphate hydrolases"/>
    <property type="match status" value="1"/>
</dbReference>
<dbReference type="Pfam" id="PF00664">
    <property type="entry name" value="ABC_membrane"/>
    <property type="match status" value="1"/>
</dbReference>
<protein>
    <submittedName>
        <fullName evidence="10">ABC transporter ATP-binding protein/permease</fullName>
    </submittedName>
</protein>
<organism evidence="10 11">
    <name type="scientific">Dolichospermum heterosporum TAC447</name>
    <dbReference type="NCBI Taxonomy" id="747523"/>
    <lineage>
        <taxon>Bacteria</taxon>
        <taxon>Bacillati</taxon>
        <taxon>Cyanobacteriota</taxon>
        <taxon>Cyanophyceae</taxon>
        <taxon>Nostocales</taxon>
        <taxon>Aphanizomenonaceae</taxon>
        <taxon>Dolichospermum</taxon>
        <taxon>Dolichospermum heterosporum</taxon>
    </lineage>
</organism>
<dbReference type="Gene3D" id="1.20.1560.10">
    <property type="entry name" value="ABC transporter type 1, transmembrane domain"/>
    <property type="match status" value="1"/>
</dbReference>
<feature type="transmembrane region" description="Helical" evidence="7">
    <location>
        <begin position="162"/>
        <end position="183"/>
    </location>
</feature>